<keyword evidence="7" id="KW-1003">Cell membrane</keyword>
<keyword evidence="4 7" id="KW-0812">Transmembrane</keyword>
<evidence type="ECO:0000313" key="9">
    <source>
        <dbReference type="EMBL" id="MBT1687847.1"/>
    </source>
</evidence>
<keyword evidence="3 7" id="KW-0813">Transport</keyword>
<dbReference type="GO" id="GO:0005886">
    <property type="term" value="C:plasma membrane"/>
    <property type="evidence" value="ECO:0007669"/>
    <property type="project" value="UniProtKB-SubCell"/>
</dbReference>
<protein>
    <recommendedName>
        <fullName evidence="7">NADH-quinone oxidoreductase subunit A</fullName>
        <ecNumber evidence="7">7.1.1.-</ecNumber>
    </recommendedName>
    <alternativeName>
        <fullName evidence="7">NADH dehydrogenase I subunit A</fullName>
    </alternativeName>
    <alternativeName>
        <fullName evidence="7">NDH-1 subunit A</fullName>
    </alternativeName>
    <alternativeName>
        <fullName evidence="7">NUO1</fullName>
    </alternativeName>
</protein>
<comment type="subunit">
    <text evidence="7">NDH-1 is composed of 14 different subunits. Subunits NuoA, H, J, K, L, M, N constitute the membrane sector of the complex.</text>
</comment>
<dbReference type="Proteomes" id="UP001319180">
    <property type="component" value="Unassembled WGS sequence"/>
</dbReference>
<gene>
    <name evidence="9" type="primary">ndhC</name>
    <name evidence="7" type="synonym">nuoA</name>
    <name evidence="9" type="ORF">KK078_14860</name>
</gene>
<dbReference type="InterPro" id="IPR038430">
    <property type="entry name" value="NDAH_ubi_oxred_su3_sf"/>
</dbReference>
<comment type="subcellular location">
    <subcellularLocation>
        <location evidence="7 8">Cell membrane</location>
        <topology evidence="7 8">Multi-pass membrane protein</topology>
    </subcellularLocation>
    <subcellularLocation>
        <location evidence="1">Membrane</location>
        <topology evidence="1">Multi-pass membrane protein</topology>
    </subcellularLocation>
</comment>
<accession>A0AAP2GE07</accession>
<name>A0AAP2GE07_9BACT</name>
<keyword evidence="9" id="KW-0560">Oxidoreductase</keyword>
<dbReference type="AlphaFoldDB" id="A0AAP2GE07"/>
<comment type="similarity">
    <text evidence="2 7 8">Belongs to the complex I subunit 3 family.</text>
</comment>
<dbReference type="PANTHER" id="PTHR11058">
    <property type="entry name" value="NADH-UBIQUINONE OXIDOREDUCTASE CHAIN 3"/>
    <property type="match status" value="1"/>
</dbReference>
<comment type="function">
    <text evidence="7">NDH-1 shuttles electrons from NADH, via FMN and iron-sulfur (Fe-S) centers, to quinones in the respiratory chain. The immediate electron acceptor for the enzyme in this species is believed to be a menaquinone. Couples the redox reaction to proton translocation (for every two electrons transferred, four hydrogen ions are translocated across the cytoplasmic membrane), and thus conserves the redox energy in a proton gradient.</text>
</comment>
<proteinExistence type="inferred from homology"/>
<reference evidence="9 10" key="1">
    <citation type="submission" date="2021-05" db="EMBL/GenBank/DDBJ databases">
        <title>A Polyphasic approach of four new species of the genus Ohtaekwangia: Ohtaekwangia histidinii sp. nov., Ohtaekwangia cretensis sp. nov., Ohtaekwangia indiensis sp. nov., Ohtaekwangia reichenbachii sp. nov. from diverse environment.</title>
        <authorList>
            <person name="Octaviana S."/>
        </authorList>
    </citation>
    <scope>NUCLEOTIDE SEQUENCE [LARGE SCALE GENOMIC DNA]</scope>
    <source>
        <strain evidence="9 10">PWU37</strain>
    </source>
</reference>
<dbReference type="Pfam" id="PF00507">
    <property type="entry name" value="Oxidored_q4"/>
    <property type="match status" value="1"/>
</dbReference>
<dbReference type="GO" id="GO:0008137">
    <property type="term" value="F:NADH dehydrogenase (ubiquinone) activity"/>
    <property type="evidence" value="ECO:0007669"/>
    <property type="project" value="InterPro"/>
</dbReference>
<dbReference type="HAMAP" id="MF_01394">
    <property type="entry name" value="NDH1_NuoA"/>
    <property type="match status" value="1"/>
</dbReference>
<organism evidence="9 10">
    <name type="scientific">Dawidia soli</name>
    <dbReference type="NCBI Taxonomy" id="2782352"/>
    <lineage>
        <taxon>Bacteria</taxon>
        <taxon>Pseudomonadati</taxon>
        <taxon>Bacteroidota</taxon>
        <taxon>Cytophagia</taxon>
        <taxon>Cytophagales</taxon>
        <taxon>Chryseotaleaceae</taxon>
        <taxon>Dawidia</taxon>
    </lineage>
</organism>
<dbReference type="EMBL" id="JAHESC010000020">
    <property type="protein sequence ID" value="MBT1687847.1"/>
    <property type="molecule type" value="Genomic_DNA"/>
</dbReference>
<evidence type="ECO:0000313" key="10">
    <source>
        <dbReference type="Proteomes" id="UP001319180"/>
    </source>
</evidence>
<dbReference type="RefSeq" id="WP_254091074.1">
    <property type="nucleotide sequence ID" value="NZ_JAHESC010000020.1"/>
</dbReference>
<keyword evidence="7" id="KW-1278">Translocase</keyword>
<keyword evidence="7 8" id="KW-0874">Quinone</keyword>
<evidence type="ECO:0000256" key="5">
    <source>
        <dbReference type="ARBA" id="ARBA00022989"/>
    </source>
</evidence>
<dbReference type="InterPro" id="IPR000440">
    <property type="entry name" value="NADH_UbQ/plastoQ_OxRdtase_su3"/>
</dbReference>
<evidence type="ECO:0000256" key="2">
    <source>
        <dbReference type="ARBA" id="ARBA00008472"/>
    </source>
</evidence>
<dbReference type="InterPro" id="IPR023043">
    <property type="entry name" value="NAD(P)H_OxRDtase_bac/plastid"/>
</dbReference>
<keyword evidence="10" id="KW-1185">Reference proteome</keyword>
<evidence type="ECO:0000256" key="3">
    <source>
        <dbReference type="ARBA" id="ARBA00022448"/>
    </source>
</evidence>
<feature type="transmembrane region" description="Helical" evidence="7">
    <location>
        <begin position="14"/>
        <end position="35"/>
    </location>
</feature>
<comment type="catalytic activity">
    <reaction evidence="7 8">
        <text>a quinone + NADH + 5 H(+)(in) = a quinol + NAD(+) + 4 H(+)(out)</text>
        <dbReference type="Rhea" id="RHEA:57888"/>
        <dbReference type="ChEBI" id="CHEBI:15378"/>
        <dbReference type="ChEBI" id="CHEBI:24646"/>
        <dbReference type="ChEBI" id="CHEBI:57540"/>
        <dbReference type="ChEBI" id="CHEBI:57945"/>
        <dbReference type="ChEBI" id="CHEBI:132124"/>
    </reaction>
</comment>
<dbReference type="Gene3D" id="1.20.58.1610">
    <property type="entry name" value="NADH:ubiquinone/plastoquinone oxidoreductase, chain 3"/>
    <property type="match status" value="1"/>
</dbReference>
<evidence type="ECO:0000256" key="1">
    <source>
        <dbReference type="ARBA" id="ARBA00004141"/>
    </source>
</evidence>
<evidence type="ECO:0000256" key="8">
    <source>
        <dbReference type="RuleBase" id="RU003639"/>
    </source>
</evidence>
<keyword evidence="7 8" id="KW-0520">NAD</keyword>
<keyword evidence="5 7" id="KW-1133">Transmembrane helix</keyword>
<evidence type="ECO:0000256" key="6">
    <source>
        <dbReference type="ARBA" id="ARBA00023136"/>
    </source>
</evidence>
<keyword evidence="6 7" id="KW-0472">Membrane</keyword>
<feature type="transmembrane region" description="Helical" evidence="7">
    <location>
        <begin position="103"/>
        <end position="127"/>
    </location>
</feature>
<dbReference type="GO" id="GO:0050136">
    <property type="term" value="F:NADH dehydrogenase (quinone) (non-electrogenic) activity"/>
    <property type="evidence" value="ECO:0007669"/>
    <property type="project" value="UniProtKB-UniRule"/>
</dbReference>
<feature type="transmembrane region" description="Helical" evidence="7">
    <location>
        <begin position="66"/>
        <end position="91"/>
    </location>
</feature>
<dbReference type="GO" id="GO:0030964">
    <property type="term" value="C:NADH dehydrogenase complex"/>
    <property type="evidence" value="ECO:0007669"/>
    <property type="project" value="TreeGrafter"/>
</dbReference>
<dbReference type="EC" id="7.1.1.-" evidence="7"/>
<comment type="caution">
    <text evidence="9">The sequence shown here is derived from an EMBL/GenBank/DDBJ whole genome shotgun (WGS) entry which is preliminary data.</text>
</comment>
<evidence type="ECO:0000256" key="4">
    <source>
        <dbReference type="ARBA" id="ARBA00022692"/>
    </source>
</evidence>
<sequence length="175" mass="19810">MADRDHYLSAFGEILLYTLAGIIFIVVTLLVSRLVRPHRPNPEKLTTYESGEEPITAAWTQFNMRFYVVALIFLLFEVEIVFLFPWATVFANKALAAQTNGAWAWFSLIEMVVFVAILALGLAYAWVNGHLDWIKPNPRPTEYKSPVPGALYDRVNERYRSSHSTTPGNAASTEK</sequence>
<dbReference type="GO" id="GO:0048038">
    <property type="term" value="F:quinone binding"/>
    <property type="evidence" value="ECO:0007669"/>
    <property type="project" value="UniProtKB-KW"/>
</dbReference>
<evidence type="ECO:0000256" key="7">
    <source>
        <dbReference type="HAMAP-Rule" id="MF_01394"/>
    </source>
</evidence>
<dbReference type="PANTHER" id="PTHR11058:SF9">
    <property type="entry name" value="NADH-UBIQUINONE OXIDOREDUCTASE CHAIN 3"/>
    <property type="match status" value="1"/>
</dbReference>